<organism evidence="1 2">
    <name type="scientific">Saccharopolyspora gloriosae</name>
    <dbReference type="NCBI Taxonomy" id="455344"/>
    <lineage>
        <taxon>Bacteria</taxon>
        <taxon>Bacillati</taxon>
        <taxon>Actinomycetota</taxon>
        <taxon>Actinomycetes</taxon>
        <taxon>Pseudonocardiales</taxon>
        <taxon>Pseudonocardiaceae</taxon>
        <taxon>Saccharopolyspora</taxon>
    </lineage>
</organism>
<dbReference type="EMBL" id="JACHIV010000001">
    <property type="protein sequence ID" value="MBB5072151.1"/>
    <property type="molecule type" value="Genomic_DNA"/>
</dbReference>
<proteinExistence type="predicted"/>
<keyword evidence="2" id="KW-1185">Reference proteome</keyword>
<comment type="caution">
    <text evidence="1">The sequence shown here is derived from an EMBL/GenBank/DDBJ whole genome shotgun (WGS) entry which is preliminary data.</text>
</comment>
<accession>A0A840NM38</accession>
<dbReference type="RefSeq" id="WP_184483290.1">
    <property type="nucleotide sequence ID" value="NZ_JACHIV010000001.1"/>
</dbReference>
<dbReference type="Proteomes" id="UP000580474">
    <property type="component" value="Unassembled WGS sequence"/>
</dbReference>
<protein>
    <submittedName>
        <fullName evidence="1">Uncharacterized protein</fullName>
    </submittedName>
</protein>
<dbReference type="AlphaFoldDB" id="A0A840NM38"/>
<reference evidence="1 2" key="1">
    <citation type="submission" date="2020-08" db="EMBL/GenBank/DDBJ databases">
        <title>Sequencing the genomes of 1000 actinobacteria strains.</title>
        <authorList>
            <person name="Klenk H.-P."/>
        </authorList>
    </citation>
    <scope>NUCLEOTIDE SEQUENCE [LARGE SCALE GENOMIC DNA]</scope>
    <source>
        <strain evidence="1 2">DSM 45582</strain>
    </source>
</reference>
<name>A0A840NM38_9PSEU</name>
<evidence type="ECO:0000313" key="1">
    <source>
        <dbReference type="EMBL" id="MBB5072151.1"/>
    </source>
</evidence>
<gene>
    <name evidence="1" type="ORF">BJ969_005239</name>
</gene>
<evidence type="ECO:0000313" key="2">
    <source>
        <dbReference type="Proteomes" id="UP000580474"/>
    </source>
</evidence>
<sequence>MSRLHADPALLAELAAKLRGASADLEGGASEPPETRAGAVTGAVDGAIAVLAEALGNAVVDVGALGDSVAESRTAYVETDYEQAAAFKAQQLQAEQPR</sequence>